<name>A0A0B1TMW5_OESDE</name>
<dbReference type="Proteomes" id="UP000053660">
    <property type="component" value="Unassembled WGS sequence"/>
</dbReference>
<protein>
    <submittedName>
        <fullName evidence="1">Uncharacterized protein</fullName>
    </submittedName>
</protein>
<accession>A0A0B1TMW5</accession>
<evidence type="ECO:0000313" key="2">
    <source>
        <dbReference type="Proteomes" id="UP000053660"/>
    </source>
</evidence>
<sequence>LLSFSDCISSFIINVDGSEPDKVALSILIKDTWIAVLYEDRRNPPRIFPFTDEEMEAISGDGLRYVNSTAIRRKVEPESVCF</sequence>
<organism evidence="1 2">
    <name type="scientific">Oesophagostomum dentatum</name>
    <name type="common">Nodular worm</name>
    <dbReference type="NCBI Taxonomy" id="61180"/>
    <lineage>
        <taxon>Eukaryota</taxon>
        <taxon>Metazoa</taxon>
        <taxon>Ecdysozoa</taxon>
        <taxon>Nematoda</taxon>
        <taxon>Chromadorea</taxon>
        <taxon>Rhabditida</taxon>
        <taxon>Rhabditina</taxon>
        <taxon>Rhabditomorpha</taxon>
        <taxon>Strongyloidea</taxon>
        <taxon>Strongylidae</taxon>
        <taxon>Oesophagostomum</taxon>
    </lineage>
</organism>
<evidence type="ECO:0000313" key="1">
    <source>
        <dbReference type="EMBL" id="KHJ98589.1"/>
    </source>
</evidence>
<reference evidence="1 2" key="1">
    <citation type="submission" date="2014-03" db="EMBL/GenBank/DDBJ databases">
        <title>Draft genome of the hookworm Oesophagostomum dentatum.</title>
        <authorList>
            <person name="Mitreva M."/>
        </authorList>
    </citation>
    <scope>NUCLEOTIDE SEQUENCE [LARGE SCALE GENOMIC DNA]</scope>
    <source>
        <strain evidence="1 2">OD-Hann</strain>
    </source>
</reference>
<feature type="non-terminal residue" evidence="1">
    <location>
        <position position="1"/>
    </location>
</feature>
<dbReference type="EMBL" id="KN549295">
    <property type="protein sequence ID" value="KHJ98589.1"/>
    <property type="molecule type" value="Genomic_DNA"/>
</dbReference>
<dbReference type="OrthoDB" id="5818151at2759"/>
<keyword evidence="2" id="KW-1185">Reference proteome</keyword>
<proteinExistence type="predicted"/>
<gene>
    <name evidence="1" type="ORF">OESDEN_01425</name>
</gene>
<dbReference type="AlphaFoldDB" id="A0A0B1TMW5"/>